<accession>A0AAN6W549</accession>
<gene>
    <name evidence="2" type="ORF">QBC36DRAFT_25560</name>
</gene>
<evidence type="ECO:0000313" key="3">
    <source>
        <dbReference type="Proteomes" id="UP001302321"/>
    </source>
</evidence>
<reference evidence="2" key="2">
    <citation type="submission" date="2023-05" db="EMBL/GenBank/DDBJ databases">
        <authorList>
            <consortium name="Lawrence Berkeley National Laboratory"/>
            <person name="Steindorff A."/>
            <person name="Hensen N."/>
            <person name="Bonometti L."/>
            <person name="Westerberg I."/>
            <person name="Brannstrom I.O."/>
            <person name="Guillou S."/>
            <person name="Cros-Aarteil S."/>
            <person name="Calhoun S."/>
            <person name="Haridas S."/>
            <person name="Kuo A."/>
            <person name="Mondo S."/>
            <person name="Pangilinan J."/>
            <person name="Riley R."/>
            <person name="Labutti K."/>
            <person name="Andreopoulos B."/>
            <person name="Lipzen A."/>
            <person name="Chen C."/>
            <person name="Yanf M."/>
            <person name="Daum C."/>
            <person name="Ng V."/>
            <person name="Clum A."/>
            <person name="Ohm R."/>
            <person name="Martin F."/>
            <person name="Silar P."/>
            <person name="Natvig D."/>
            <person name="Lalanne C."/>
            <person name="Gautier V."/>
            <person name="Ament-Velasquez S.L."/>
            <person name="Kruys A."/>
            <person name="Hutchinson M.I."/>
            <person name="Powell A.J."/>
            <person name="Barry K."/>
            <person name="Miller A.N."/>
            <person name="Grigoriev I.V."/>
            <person name="Debuchy R."/>
            <person name="Gladieux P."/>
            <person name="Thoren M.H."/>
            <person name="Johannesson H."/>
        </authorList>
    </citation>
    <scope>NUCLEOTIDE SEQUENCE</scope>
    <source>
        <strain evidence="2">CBS 892.96</strain>
    </source>
</reference>
<evidence type="ECO:0000313" key="2">
    <source>
        <dbReference type="EMBL" id="KAK4175346.1"/>
    </source>
</evidence>
<protein>
    <submittedName>
        <fullName evidence="2">Uncharacterized protein</fullName>
    </submittedName>
</protein>
<name>A0AAN6W549_9PEZI</name>
<keyword evidence="3" id="KW-1185">Reference proteome</keyword>
<dbReference type="Proteomes" id="UP001302321">
    <property type="component" value="Unassembled WGS sequence"/>
</dbReference>
<dbReference type="EMBL" id="MU866238">
    <property type="protein sequence ID" value="KAK4175346.1"/>
    <property type="molecule type" value="Genomic_DNA"/>
</dbReference>
<dbReference type="AlphaFoldDB" id="A0AAN6W549"/>
<comment type="caution">
    <text evidence="2">The sequence shown here is derived from an EMBL/GenBank/DDBJ whole genome shotgun (WGS) entry which is preliminary data.</text>
</comment>
<proteinExistence type="predicted"/>
<sequence length="269" mass="30512">MATLHSILACLSFRRDRANRAGYTELLYDSLDSYGQVDNEKFNPYSDPLANNNDNNNNHDDGQYQSAPLMAYSGPSADDGEELVAIAKKIIHLMHQAELNDDSLQIAITDAVGERRWNRKLIEECLDNVVELVEQGRQNMGDAMMEALDRVTDVADEEFEFPRRHPKSLDGFIAIVSVGVLAEMQGAWVLELLGFGEVKDKDFEGMVEEDEKRAVGEVKMLTSDKIVLGEKARRGSVADWWMREYKAYIPEGRVEKFFKRLDMVDPVDE</sequence>
<organism evidence="2 3">
    <name type="scientific">Triangularia setosa</name>
    <dbReference type="NCBI Taxonomy" id="2587417"/>
    <lineage>
        <taxon>Eukaryota</taxon>
        <taxon>Fungi</taxon>
        <taxon>Dikarya</taxon>
        <taxon>Ascomycota</taxon>
        <taxon>Pezizomycotina</taxon>
        <taxon>Sordariomycetes</taxon>
        <taxon>Sordariomycetidae</taxon>
        <taxon>Sordariales</taxon>
        <taxon>Podosporaceae</taxon>
        <taxon>Triangularia</taxon>
    </lineage>
</organism>
<feature type="region of interest" description="Disordered" evidence="1">
    <location>
        <begin position="42"/>
        <end position="67"/>
    </location>
</feature>
<reference evidence="2" key="1">
    <citation type="journal article" date="2023" name="Mol. Phylogenet. Evol.">
        <title>Genome-scale phylogeny and comparative genomics of the fungal order Sordariales.</title>
        <authorList>
            <person name="Hensen N."/>
            <person name="Bonometti L."/>
            <person name="Westerberg I."/>
            <person name="Brannstrom I.O."/>
            <person name="Guillou S."/>
            <person name="Cros-Aarteil S."/>
            <person name="Calhoun S."/>
            <person name="Haridas S."/>
            <person name="Kuo A."/>
            <person name="Mondo S."/>
            <person name="Pangilinan J."/>
            <person name="Riley R."/>
            <person name="LaButti K."/>
            <person name="Andreopoulos B."/>
            <person name="Lipzen A."/>
            <person name="Chen C."/>
            <person name="Yan M."/>
            <person name="Daum C."/>
            <person name="Ng V."/>
            <person name="Clum A."/>
            <person name="Steindorff A."/>
            <person name="Ohm R.A."/>
            <person name="Martin F."/>
            <person name="Silar P."/>
            <person name="Natvig D.O."/>
            <person name="Lalanne C."/>
            <person name="Gautier V."/>
            <person name="Ament-Velasquez S.L."/>
            <person name="Kruys A."/>
            <person name="Hutchinson M.I."/>
            <person name="Powell A.J."/>
            <person name="Barry K."/>
            <person name="Miller A.N."/>
            <person name="Grigoriev I.V."/>
            <person name="Debuchy R."/>
            <person name="Gladieux P."/>
            <person name="Hiltunen Thoren M."/>
            <person name="Johannesson H."/>
        </authorList>
    </citation>
    <scope>NUCLEOTIDE SEQUENCE</scope>
    <source>
        <strain evidence="2">CBS 892.96</strain>
    </source>
</reference>
<evidence type="ECO:0000256" key="1">
    <source>
        <dbReference type="SAM" id="MobiDB-lite"/>
    </source>
</evidence>